<evidence type="ECO:0000313" key="1">
    <source>
        <dbReference type="EMBL" id="MPL63505.1"/>
    </source>
</evidence>
<proteinExistence type="predicted"/>
<dbReference type="EMBL" id="VSSQ01000021">
    <property type="protein sequence ID" value="MPL63505.1"/>
    <property type="molecule type" value="Genomic_DNA"/>
</dbReference>
<reference evidence="1" key="1">
    <citation type="submission" date="2019-08" db="EMBL/GenBank/DDBJ databases">
        <authorList>
            <person name="Kucharzyk K."/>
            <person name="Murdoch R.W."/>
            <person name="Higgins S."/>
            <person name="Loffler F."/>
        </authorList>
    </citation>
    <scope>NUCLEOTIDE SEQUENCE</scope>
</reference>
<dbReference type="AlphaFoldDB" id="A0A644T980"/>
<sequence>MDFLFGLIVLVILIAAGVWLFVTRQGDAEFDFLVDQRTGFSLVEMTDKIAVFSCRVPFVNKGTQDGTIMDAYTRHLLPHEQYDSAEVSSRLELESAPRTDGYFEALIVPKTTGETVVVTVTLTAKEGNVQAALAQMVDMPIDIVYQIVARGEWYITKNRLVMKANEIIKAAGLKRAV</sequence>
<accession>A0A644T980</accession>
<organism evidence="1">
    <name type="scientific">bioreactor metagenome</name>
    <dbReference type="NCBI Taxonomy" id="1076179"/>
    <lineage>
        <taxon>unclassified sequences</taxon>
        <taxon>metagenomes</taxon>
        <taxon>ecological metagenomes</taxon>
    </lineage>
</organism>
<comment type="caution">
    <text evidence="1">The sequence shown here is derived from an EMBL/GenBank/DDBJ whole genome shotgun (WGS) entry which is preliminary data.</text>
</comment>
<gene>
    <name evidence="1" type="ORF">SDC9_09141</name>
</gene>
<name>A0A644T980_9ZZZZ</name>
<protein>
    <submittedName>
        <fullName evidence="1">Uncharacterized protein</fullName>
    </submittedName>
</protein>